<dbReference type="HOGENOM" id="CLU_015109_0_0_3"/>
<feature type="compositionally biased region" description="Pro residues" evidence="1">
    <location>
        <begin position="790"/>
        <end position="800"/>
    </location>
</feature>
<keyword evidence="2" id="KW-0812">Transmembrane</keyword>
<dbReference type="Gene3D" id="2.60.40.10">
    <property type="entry name" value="Immunoglobulins"/>
    <property type="match status" value="1"/>
</dbReference>
<evidence type="ECO:0000313" key="3">
    <source>
        <dbReference type="EMBL" id="ABW31330.1"/>
    </source>
</evidence>
<sequence>MTDLTQIDQIGLQAQKVGNPLGIIRNPSGDVAIQAGEIFELSVTVTNDGIHSAIIHIDITDPTDIVSQWCTSSRESLALNPGESSEVFFRIQVPTETLPGFYPYTLVIDAPKHYPEETPIRYPARLQVLSYIRETAEVSNPVLGITPTTTAESPLPLQTGDALALTVLVDNRCDRVDRFRLICPDLPTEWVKIIYPEGPQTGVVIASEALELNPGDTGQIQVLIQPPLGTDAGIYTPTIRLFSMNNPELVLLEAVYLQVLPIYQVDIELISLVSQVKNQSGWFELRLHNAGNTPRTLNLQVQNLDAEELCDYTLNPTQVHLLPHASTKVSLEVQPTKWWKRPFYGRPLNFALELEDAQQLPLANNRFQGALIWEPRPWWQLLLVILTLFGTLVGIALLVWWLLTRPPARAEIISFAPATYTLKEADGRPIELNWTIKNPQKFKQLQLKGVSPDGVVMSGPFIYDFQKGIPSDLSHFCTLTEVLRCQQVPTDARKPGTYRFELSLSPQPEGVPQPIAAKTEAIVVQPFPPPQIQQFESTKTTYTEPIGQVPPRGPSGIFLNWKITQAKGTKVTLIGRGADNAPVTAPKIFDFTQGIPQSLQKNCRLDVQTLVCLNVPTGVQDAGTYTFELKVAPKPTQANPPAEPSPIIQKTEPIQIQPGPVQIQEFKINGQIAKPKYVFALKDQTPLIVKVSWKVKGSKNTKVNLLPAPGTVPLQGKANLSFGPTSATQTLTLQVTNAKGEQQNRSVVIETVAPPAPVAQASDAPVSAEANNSTPPAAAPGVDPNAAAAPAPPLPDPPGGIQPVPRDRNSPPPAELPPQF</sequence>
<dbReference type="KEGG" id="amr:AM1_6400"/>
<reference evidence="3 4" key="1">
    <citation type="journal article" date="2008" name="Proc. Natl. Acad. Sci. U.S.A.">
        <title>Niche adaptation and genome expansion in the chlorophyll d-producing cyanobacterium Acaryochloris marina.</title>
        <authorList>
            <person name="Swingley W.D."/>
            <person name="Chen M."/>
            <person name="Cheung P.C."/>
            <person name="Conrad A.L."/>
            <person name="Dejesa L.C."/>
            <person name="Hao J."/>
            <person name="Honchak B.M."/>
            <person name="Karbach L.E."/>
            <person name="Kurdoglu A."/>
            <person name="Lahiri S."/>
            <person name="Mastrian S.D."/>
            <person name="Miyashita H."/>
            <person name="Page L."/>
            <person name="Ramakrishna P."/>
            <person name="Satoh S."/>
            <person name="Sattley W.M."/>
            <person name="Shimada Y."/>
            <person name="Taylor H.L."/>
            <person name="Tomo T."/>
            <person name="Tsuchiya T."/>
            <person name="Wang Z.T."/>
            <person name="Raymond J."/>
            <person name="Mimuro M."/>
            <person name="Blankenship R.E."/>
            <person name="Touchman J.W."/>
        </authorList>
    </citation>
    <scope>NUCLEOTIDE SEQUENCE [LARGE SCALE GENOMIC DNA]</scope>
    <source>
        <strain evidence="4">MBIC 11017</strain>
    </source>
</reference>
<evidence type="ECO:0000256" key="2">
    <source>
        <dbReference type="SAM" id="Phobius"/>
    </source>
</evidence>
<feature type="transmembrane region" description="Helical" evidence="2">
    <location>
        <begin position="378"/>
        <end position="403"/>
    </location>
</feature>
<dbReference type="Proteomes" id="UP000000268">
    <property type="component" value="Chromosome"/>
</dbReference>
<organism evidence="3 4">
    <name type="scientific">Acaryochloris marina (strain MBIC 11017)</name>
    <dbReference type="NCBI Taxonomy" id="329726"/>
    <lineage>
        <taxon>Bacteria</taxon>
        <taxon>Bacillati</taxon>
        <taxon>Cyanobacteriota</taxon>
        <taxon>Cyanophyceae</taxon>
        <taxon>Acaryochloridales</taxon>
        <taxon>Acaryochloridaceae</taxon>
        <taxon>Acaryochloris</taxon>
    </lineage>
</organism>
<gene>
    <name evidence="3" type="ordered locus">AM1_6400</name>
</gene>
<keyword evidence="2" id="KW-0472">Membrane</keyword>
<keyword evidence="2" id="KW-1133">Transmembrane helix</keyword>
<evidence type="ECO:0000313" key="4">
    <source>
        <dbReference type="Proteomes" id="UP000000268"/>
    </source>
</evidence>
<dbReference type="RefSeq" id="WP_012166504.1">
    <property type="nucleotide sequence ID" value="NC_009925.1"/>
</dbReference>
<feature type="compositionally biased region" description="Pro residues" evidence="1">
    <location>
        <begin position="810"/>
        <end position="820"/>
    </location>
</feature>
<feature type="region of interest" description="Disordered" evidence="1">
    <location>
        <begin position="758"/>
        <end position="820"/>
    </location>
</feature>
<name>B0C8R8_ACAM1</name>
<dbReference type="OrthoDB" id="524102at2"/>
<dbReference type="AlphaFoldDB" id="B0C8R8"/>
<dbReference type="STRING" id="329726.AM1_6400"/>
<protein>
    <submittedName>
        <fullName evidence="3">Uncharacterized protein</fullName>
    </submittedName>
</protein>
<proteinExistence type="predicted"/>
<dbReference type="eggNOG" id="COG1470">
    <property type="taxonomic scope" value="Bacteria"/>
</dbReference>
<dbReference type="EMBL" id="CP000828">
    <property type="protein sequence ID" value="ABW31330.1"/>
    <property type="molecule type" value="Genomic_DNA"/>
</dbReference>
<accession>B0C8R8</accession>
<keyword evidence="4" id="KW-1185">Reference proteome</keyword>
<feature type="compositionally biased region" description="Low complexity" evidence="1">
    <location>
        <begin position="775"/>
        <end position="789"/>
    </location>
</feature>
<evidence type="ECO:0000256" key="1">
    <source>
        <dbReference type="SAM" id="MobiDB-lite"/>
    </source>
</evidence>
<dbReference type="InterPro" id="IPR013783">
    <property type="entry name" value="Ig-like_fold"/>
</dbReference>